<dbReference type="OrthoDB" id="2421917at2759"/>
<proteinExistence type="predicted"/>
<gene>
    <name evidence="2" type="ORF">POCULU_LOCUS2191</name>
</gene>
<name>A0A9N8WRC6_9GLOM</name>
<accession>A0A9N8WRC6</accession>
<organism evidence="2 3">
    <name type="scientific">Paraglomus occultum</name>
    <dbReference type="NCBI Taxonomy" id="144539"/>
    <lineage>
        <taxon>Eukaryota</taxon>
        <taxon>Fungi</taxon>
        <taxon>Fungi incertae sedis</taxon>
        <taxon>Mucoromycota</taxon>
        <taxon>Glomeromycotina</taxon>
        <taxon>Glomeromycetes</taxon>
        <taxon>Paraglomerales</taxon>
        <taxon>Paraglomeraceae</taxon>
        <taxon>Paraglomus</taxon>
    </lineage>
</organism>
<feature type="region of interest" description="Disordered" evidence="1">
    <location>
        <begin position="1"/>
        <end position="21"/>
    </location>
</feature>
<sequence>MSKTQNNDSNTQRAVSMEPPPYSPLVDVRSFTFKEEADNTIAVLTKQALGTRYSIVPPTVGEPYYSILHRSSGKLYWELKTRADSPKGRPTPAWDITDQQSAPSPMTYEENLNGYVTSYNGKVFLWKMTNGGGLYCVEGLNSTGTRVAEHDVVSNSINIDVSRRESAEGPHTDSTRFETFMILTGYIVMIEIQKLEKMLTCPSLVPSWASSLLCCGCFCA</sequence>
<reference evidence="2" key="1">
    <citation type="submission" date="2021-06" db="EMBL/GenBank/DDBJ databases">
        <authorList>
            <person name="Kallberg Y."/>
            <person name="Tangrot J."/>
            <person name="Rosling A."/>
        </authorList>
    </citation>
    <scope>NUCLEOTIDE SEQUENCE</scope>
    <source>
        <strain evidence="2">IA702</strain>
    </source>
</reference>
<protein>
    <submittedName>
        <fullName evidence="2">8292_t:CDS:1</fullName>
    </submittedName>
</protein>
<keyword evidence="3" id="KW-1185">Reference proteome</keyword>
<evidence type="ECO:0000313" key="3">
    <source>
        <dbReference type="Proteomes" id="UP000789572"/>
    </source>
</evidence>
<dbReference type="AlphaFoldDB" id="A0A9N8WRC6"/>
<evidence type="ECO:0000256" key="1">
    <source>
        <dbReference type="SAM" id="MobiDB-lite"/>
    </source>
</evidence>
<feature type="compositionally biased region" description="Polar residues" evidence="1">
    <location>
        <begin position="1"/>
        <end position="14"/>
    </location>
</feature>
<dbReference type="Proteomes" id="UP000789572">
    <property type="component" value="Unassembled WGS sequence"/>
</dbReference>
<evidence type="ECO:0000313" key="2">
    <source>
        <dbReference type="EMBL" id="CAG8493316.1"/>
    </source>
</evidence>
<dbReference type="EMBL" id="CAJVPJ010000194">
    <property type="protein sequence ID" value="CAG8493316.1"/>
    <property type="molecule type" value="Genomic_DNA"/>
</dbReference>
<comment type="caution">
    <text evidence="2">The sequence shown here is derived from an EMBL/GenBank/DDBJ whole genome shotgun (WGS) entry which is preliminary data.</text>
</comment>